<evidence type="ECO:0000256" key="1">
    <source>
        <dbReference type="SAM" id="SignalP"/>
    </source>
</evidence>
<keyword evidence="3" id="KW-1185">Reference proteome</keyword>
<keyword evidence="1" id="KW-0732">Signal</keyword>
<dbReference type="RefSeq" id="XP_062643277.1">
    <property type="nucleotide sequence ID" value="XM_062797238.1"/>
</dbReference>
<evidence type="ECO:0008006" key="4">
    <source>
        <dbReference type="Google" id="ProtNLM"/>
    </source>
</evidence>
<name>A0AAN6TS73_9PEZI</name>
<gene>
    <name evidence="2" type="ORF">N657DRAFT_693721</name>
</gene>
<reference evidence="2" key="1">
    <citation type="journal article" date="2023" name="Mol. Phylogenet. Evol.">
        <title>Genome-scale phylogeny and comparative genomics of the fungal order Sordariales.</title>
        <authorList>
            <person name="Hensen N."/>
            <person name="Bonometti L."/>
            <person name="Westerberg I."/>
            <person name="Brannstrom I.O."/>
            <person name="Guillou S."/>
            <person name="Cros-Aarteil S."/>
            <person name="Calhoun S."/>
            <person name="Haridas S."/>
            <person name="Kuo A."/>
            <person name="Mondo S."/>
            <person name="Pangilinan J."/>
            <person name="Riley R."/>
            <person name="LaButti K."/>
            <person name="Andreopoulos B."/>
            <person name="Lipzen A."/>
            <person name="Chen C."/>
            <person name="Yan M."/>
            <person name="Daum C."/>
            <person name="Ng V."/>
            <person name="Clum A."/>
            <person name="Steindorff A."/>
            <person name="Ohm R.A."/>
            <person name="Martin F."/>
            <person name="Silar P."/>
            <person name="Natvig D.O."/>
            <person name="Lalanne C."/>
            <person name="Gautier V."/>
            <person name="Ament-Velasquez S.L."/>
            <person name="Kruys A."/>
            <person name="Hutchinson M.I."/>
            <person name="Powell A.J."/>
            <person name="Barry K."/>
            <person name="Miller A.N."/>
            <person name="Grigoriev I.V."/>
            <person name="Debuchy R."/>
            <person name="Gladieux P."/>
            <person name="Hiltunen Thoren M."/>
            <person name="Johannesson H."/>
        </authorList>
    </citation>
    <scope>NUCLEOTIDE SEQUENCE</scope>
    <source>
        <strain evidence="2">CBS 731.68</strain>
    </source>
</reference>
<proteinExistence type="predicted"/>
<comment type="caution">
    <text evidence="2">The sequence shown here is derived from an EMBL/GenBank/DDBJ whole genome shotgun (WGS) entry which is preliminary data.</text>
</comment>
<feature type="signal peptide" evidence="1">
    <location>
        <begin position="1"/>
        <end position="18"/>
    </location>
</feature>
<accession>A0AAN6TS73</accession>
<dbReference type="GeneID" id="87834005"/>
<reference evidence="2" key="2">
    <citation type="submission" date="2023-05" db="EMBL/GenBank/DDBJ databases">
        <authorList>
            <consortium name="Lawrence Berkeley National Laboratory"/>
            <person name="Steindorff A."/>
            <person name="Hensen N."/>
            <person name="Bonometti L."/>
            <person name="Westerberg I."/>
            <person name="Brannstrom I.O."/>
            <person name="Guillou S."/>
            <person name="Cros-Aarteil S."/>
            <person name="Calhoun S."/>
            <person name="Haridas S."/>
            <person name="Kuo A."/>
            <person name="Mondo S."/>
            <person name="Pangilinan J."/>
            <person name="Riley R."/>
            <person name="Labutti K."/>
            <person name="Andreopoulos B."/>
            <person name="Lipzen A."/>
            <person name="Chen C."/>
            <person name="Yanf M."/>
            <person name="Daum C."/>
            <person name="Ng V."/>
            <person name="Clum A."/>
            <person name="Ohm R."/>
            <person name="Martin F."/>
            <person name="Silar P."/>
            <person name="Natvig D."/>
            <person name="Lalanne C."/>
            <person name="Gautier V."/>
            <person name="Ament-Velasquez S.L."/>
            <person name="Kruys A."/>
            <person name="Hutchinson M.I."/>
            <person name="Powell A.J."/>
            <person name="Barry K."/>
            <person name="Miller A.N."/>
            <person name="Grigoriev I.V."/>
            <person name="Debuchy R."/>
            <person name="Gladieux P."/>
            <person name="Thoren M.H."/>
            <person name="Johannesson H."/>
        </authorList>
    </citation>
    <scope>NUCLEOTIDE SEQUENCE</scope>
    <source>
        <strain evidence="2">CBS 731.68</strain>
    </source>
</reference>
<evidence type="ECO:0000313" key="3">
    <source>
        <dbReference type="Proteomes" id="UP001302602"/>
    </source>
</evidence>
<sequence length="121" mass="13349">MQLSSILVSPFLLAGLSAVCHRSGEYWPANTEDLKRQIHDWLRDTGGLKGSYYAGELKSVCIAISSSAHADLEIQRLGSRGVLTKDECSEYLRREIDACPQGGRRTYDNWVFSADPNAGPC</sequence>
<dbReference type="EMBL" id="MU853248">
    <property type="protein sequence ID" value="KAK4119504.1"/>
    <property type="molecule type" value="Genomic_DNA"/>
</dbReference>
<protein>
    <recommendedName>
        <fullName evidence="4">Secreted protein</fullName>
    </recommendedName>
</protein>
<evidence type="ECO:0000313" key="2">
    <source>
        <dbReference type="EMBL" id="KAK4119504.1"/>
    </source>
</evidence>
<dbReference type="Proteomes" id="UP001302602">
    <property type="component" value="Unassembled WGS sequence"/>
</dbReference>
<dbReference type="AlphaFoldDB" id="A0AAN6TS73"/>
<feature type="chain" id="PRO_5042919342" description="Secreted protein" evidence="1">
    <location>
        <begin position="19"/>
        <end position="121"/>
    </location>
</feature>
<organism evidence="2 3">
    <name type="scientific">Parathielavia appendiculata</name>
    <dbReference type="NCBI Taxonomy" id="2587402"/>
    <lineage>
        <taxon>Eukaryota</taxon>
        <taxon>Fungi</taxon>
        <taxon>Dikarya</taxon>
        <taxon>Ascomycota</taxon>
        <taxon>Pezizomycotina</taxon>
        <taxon>Sordariomycetes</taxon>
        <taxon>Sordariomycetidae</taxon>
        <taxon>Sordariales</taxon>
        <taxon>Chaetomiaceae</taxon>
        <taxon>Parathielavia</taxon>
    </lineage>
</organism>